<feature type="region of interest" description="Disordered" evidence="2">
    <location>
        <begin position="117"/>
        <end position="194"/>
    </location>
</feature>
<feature type="compositionally biased region" description="Basic residues" evidence="2">
    <location>
        <begin position="160"/>
        <end position="172"/>
    </location>
</feature>
<evidence type="ECO:0000256" key="2">
    <source>
        <dbReference type="SAM" id="MobiDB-lite"/>
    </source>
</evidence>
<dbReference type="AlphaFoldDB" id="A0AAD7MGA5"/>
<feature type="region of interest" description="Disordered" evidence="2">
    <location>
        <begin position="546"/>
        <end position="588"/>
    </location>
</feature>
<keyword evidence="1" id="KW-0677">Repeat</keyword>
<dbReference type="PROSITE" id="PS50837">
    <property type="entry name" value="NACHT"/>
    <property type="match status" value="1"/>
</dbReference>
<evidence type="ECO:0000256" key="1">
    <source>
        <dbReference type="ARBA" id="ARBA00022737"/>
    </source>
</evidence>
<sequence length="1058" mass="114886">MRGVWLCSAPSGWNAGASTYTTVSFIGSYADLRALDAESELDSVVGGGGEGIICAFCVKGGYAWVGSGDRPRWDSIIHTRDHYGAIMIRYSALERYYADCASIAFLSLFLRRGPCSASNPPSPRRRPPLSARAHTSDLPSPSPALPLAPPTTFSLPSDPRRRRRSRGHYRPPRPHDVALSTPIPTPTPHSCYCAPPTRAADSVNLTDRPTPPPPRTHNYDWCGRGEEEGVVAGGAAGEGAGGVKRRADEALADAVLTPNERRLRVDREAGEACGGALVGAMMALVEAVLVPDAARVGAEREAQREEEREGCGRAVEGGAAEWGGAAGNEGEGGCAAGGVDAGGRVGGCKCYVDEAGWGGSEVSSGEGRGGEGGPTSNKCSRRGIESLGDARTPPCVRGDCPEIGAVSKLRDCISTSSALLHARACNEHSEAALGGGWQRFFKWNFVFSPTSVLAPADRLLEPDDHGESLLPGLLDDGDGEYRYQPGPAIEDRTDNPRPQPDFNAGAGERERLLTSLNYPPPMGHFYTEPRADAAKDKFDTHPLRLEDGTTGDTTEAHNAGLVSQQTRSDRGIHPAEPFAGDSHHRAMPSMQTLNNDEHLHARPATISANDGAFPESSASNYQPIGHAYTEPHVNAAHHNRFHTLYGDSDLNLSPPFLAGAQITAANVNYHRPGETGIHILHRAAALEALYNSADSYPQPSWCTKDNSASSIWLHGPAGAGKSAMMHTLSKRLQDAGCLGGAFFFKRHHLTRGNAKVLFTTLAYQLAENYGQFRAVISEAVERQPSLVQRDMEVQLEYLLVKPRRILVDAPPSRIFLVDGLDECEGEETQEQILQLMGDAVQQSHGGFRFLVASRPESHIREVINALRVGGLINSVNINQSLDDVRMSLHVPTPWPSSEILDHLVKKSSGYFVYASTVIKFVDDSYSRPTERLETLQKLHLPDDDRPFEALDQLYFQMLSRVPARFRSRLCDILQCLVLGITRPRDIDPTLGLQCGDTQLILRSLHSVLKVDTDEDWVPISFHHASFLDFLHVIEFLSRPRKSRDGYSSSPHNFFGQGC</sequence>
<feature type="region of interest" description="Disordered" evidence="2">
    <location>
        <begin position="484"/>
        <end position="505"/>
    </location>
</feature>
<reference evidence="4" key="1">
    <citation type="submission" date="2023-03" db="EMBL/GenBank/DDBJ databases">
        <title>Massive genome expansion in bonnet fungi (Mycena s.s.) driven by repeated elements and novel gene families across ecological guilds.</title>
        <authorList>
            <consortium name="Lawrence Berkeley National Laboratory"/>
            <person name="Harder C.B."/>
            <person name="Miyauchi S."/>
            <person name="Viragh M."/>
            <person name="Kuo A."/>
            <person name="Thoen E."/>
            <person name="Andreopoulos B."/>
            <person name="Lu D."/>
            <person name="Skrede I."/>
            <person name="Drula E."/>
            <person name="Henrissat B."/>
            <person name="Morin E."/>
            <person name="Kohler A."/>
            <person name="Barry K."/>
            <person name="LaButti K."/>
            <person name="Morin E."/>
            <person name="Salamov A."/>
            <person name="Lipzen A."/>
            <person name="Mereny Z."/>
            <person name="Hegedus B."/>
            <person name="Baldrian P."/>
            <person name="Stursova M."/>
            <person name="Weitz H."/>
            <person name="Taylor A."/>
            <person name="Grigoriev I.V."/>
            <person name="Nagy L.G."/>
            <person name="Martin F."/>
            <person name="Kauserud H."/>
        </authorList>
    </citation>
    <scope>NUCLEOTIDE SEQUENCE</scope>
    <source>
        <strain evidence="4">CBHHK182m</strain>
    </source>
</reference>
<feature type="region of interest" description="Disordered" evidence="2">
    <location>
        <begin position="360"/>
        <end position="384"/>
    </location>
</feature>
<dbReference type="PANTHER" id="PTHR10039">
    <property type="entry name" value="AMELOGENIN"/>
    <property type="match status" value="1"/>
</dbReference>
<dbReference type="SUPFAM" id="SSF52540">
    <property type="entry name" value="P-loop containing nucleoside triphosphate hydrolases"/>
    <property type="match status" value="1"/>
</dbReference>
<accession>A0AAD7MGA5</accession>
<dbReference type="Gene3D" id="3.40.50.300">
    <property type="entry name" value="P-loop containing nucleotide triphosphate hydrolases"/>
    <property type="match status" value="1"/>
</dbReference>
<feature type="compositionally biased region" description="Pro residues" evidence="2">
    <location>
        <begin position="140"/>
        <end position="149"/>
    </location>
</feature>
<dbReference type="InterPro" id="IPR007111">
    <property type="entry name" value="NACHT_NTPase"/>
</dbReference>
<keyword evidence="5" id="KW-1185">Reference proteome</keyword>
<dbReference type="InterPro" id="IPR027417">
    <property type="entry name" value="P-loop_NTPase"/>
</dbReference>
<comment type="caution">
    <text evidence="4">The sequence shown here is derived from an EMBL/GenBank/DDBJ whole genome shotgun (WGS) entry which is preliminary data.</text>
</comment>
<dbReference type="PANTHER" id="PTHR10039:SF14">
    <property type="entry name" value="NACHT DOMAIN-CONTAINING PROTEIN"/>
    <property type="match status" value="1"/>
</dbReference>
<dbReference type="EMBL" id="JARKIB010000299">
    <property type="protein sequence ID" value="KAJ7715965.1"/>
    <property type="molecule type" value="Genomic_DNA"/>
</dbReference>
<evidence type="ECO:0000259" key="3">
    <source>
        <dbReference type="PROSITE" id="PS50837"/>
    </source>
</evidence>
<organism evidence="4 5">
    <name type="scientific">Mycena metata</name>
    <dbReference type="NCBI Taxonomy" id="1033252"/>
    <lineage>
        <taxon>Eukaryota</taxon>
        <taxon>Fungi</taxon>
        <taxon>Dikarya</taxon>
        <taxon>Basidiomycota</taxon>
        <taxon>Agaricomycotina</taxon>
        <taxon>Agaricomycetes</taxon>
        <taxon>Agaricomycetidae</taxon>
        <taxon>Agaricales</taxon>
        <taxon>Marasmiineae</taxon>
        <taxon>Mycenaceae</taxon>
        <taxon>Mycena</taxon>
    </lineage>
</organism>
<evidence type="ECO:0000313" key="5">
    <source>
        <dbReference type="Proteomes" id="UP001215598"/>
    </source>
</evidence>
<dbReference type="InterPro" id="IPR056884">
    <property type="entry name" value="NPHP3-like_N"/>
</dbReference>
<dbReference type="Proteomes" id="UP001215598">
    <property type="component" value="Unassembled WGS sequence"/>
</dbReference>
<evidence type="ECO:0000313" key="4">
    <source>
        <dbReference type="EMBL" id="KAJ7715965.1"/>
    </source>
</evidence>
<feature type="domain" description="NACHT" evidence="3">
    <location>
        <begin position="709"/>
        <end position="857"/>
    </location>
</feature>
<proteinExistence type="predicted"/>
<name>A0AAD7MGA5_9AGAR</name>
<protein>
    <recommendedName>
        <fullName evidence="3">NACHT domain-containing protein</fullName>
    </recommendedName>
</protein>
<dbReference type="Pfam" id="PF24883">
    <property type="entry name" value="NPHP3_N"/>
    <property type="match status" value="1"/>
</dbReference>
<gene>
    <name evidence="4" type="ORF">B0H16DRAFT_1477050</name>
</gene>